<evidence type="ECO:0000313" key="2">
    <source>
        <dbReference type="Proteomes" id="UP001293791"/>
    </source>
</evidence>
<gene>
    <name evidence="1" type="ORF">Cyrtocomes_01022</name>
</gene>
<reference evidence="1 2" key="1">
    <citation type="submission" date="2023-02" db="EMBL/GenBank/DDBJ databases">
        <title>Host association and intracellularity evolved multiple times independently in the Rickettsiales.</title>
        <authorList>
            <person name="Castelli M."/>
            <person name="Nardi T."/>
            <person name="Gammuto L."/>
            <person name="Bellinzona G."/>
            <person name="Sabaneyeva E."/>
            <person name="Potekhin A."/>
            <person name="Serra V."/>
            <person name="Petroni G."/>
            <person name="Sassera D."/>
        </authorList>
    </citation>
    <scope>NUCLEOTIDE SEQUENCE [LARGE SCALE GENOMIC DNA]</scope>
    <source>
        <strain evidence="1 2">BOD18</strain>
    </source>
</reference>
<sequence length="64" mass="7464">MLLKYSIRLVSDDHLKPVAKVKIRIRMAMCAGFSAINVKHVTLENFVKGDRRYKRETTVKRLFA</sequence>
<comment type="caution">
    <text evidence="1">The sequence shown here is derived from an EMBL/GenBank/DDBJ whole genome shotgun (WGS) entry which is preliminary data.</text>
</comment>
<dbReference type="EMBL" id="JARGYT010000077">
    <property type="protein sequence ID" value="MDZ5762631.1"/>
    <property type="molecule type" value="Genomic_DNA"/>
</dbReference>
<organism evidence="1 2">
    <name type="scientific">Candidatus Cyrtobacter comes</name>
    <dbReference type="NCBI Taxonomy" id="675776"/>
    <lineage>
        <taxon>Bacteria</taxon>
        <taxon>Pseudomonadati</taxon>
        <taxon>Pseudomonadota</taxon>
        <taxon>Alphaproteobacteria</taxon>
        <taxon>Rickettsiales</taxon>
        <taxon>Candidatus Midichloriaceae</taxon>
        <taxon>Candidatus Cyrtobacter</taxon>
    </lineage>
</organism>
<dbReference type="Proteomes" id="UP001293791">
    <property type="component" value="Unassembled WGS sequence"/>
</dbReference>
<name>A0ABU5L932_9RICK</name>
<evidence type="ECO:0000313" key="1">
    <source>
        <dbReference type="EMBL" id="MDZ5762631.1"/>
    </source>
</evidence>
<keyword evidence="2" id="KW-1185">Reference proteome</keyword>
<protein>
    <submittedName>
        <fullName evidence="1">Uncharacterized protein</fullName>
    </submittedName>
</protein>
<proteinExistence type="predicted"/>
<accession>A0ABU5L932</accession>